<feature type="domain" description="3-hydroxyacyl-CoA dehydrogenase NAD binding" evidence="3">
    <location>
        <begin position="11"/>
        <end position="174"/>
    </location>
</feature>
<dbReference type="Gene3D" id="3.40.50.720">
    <property type="entry name" value="NAD(P)-binding Rossmann-like Domain"/>
    <property type="match status" value="1"/>
</dbReference>
<organism evidence="4 5">
    <name type="scientific">Nibrella saemangeumensis</name>
    <dbReference type="NCBI Taxonomy" id="1084526"/>
    <lineage>
        <taxon>Bacteria</taxon>
        <taxon>Pseudomonadati</taxon>
        <taxon>Bacteroidota</taxon>
        <taxon>Cytophagia</taxon>
        <taxon>Cytophagales</taxon>
        <taxon>Spirosomataceae</taxon>
        <taxon>Nibrella</taxon>
    </lineage>
</organism>
<dbReference type="EMBL" id="BAABHD010000077">
    <property type="protein sequence ID" value="GAA4464507.1"/>
    <property type="molecule type" value="Genomic_DNA"/>
</dbReference>
<dbReference type="Pfam" id="PF02737">
    <property type="entry name" value="3HCDH_N"/>
    <property type="match status" value="1"/>
</dbReference>
<evidence type="ECO:0000313" key="5">
    <source>
        <dbReference type="Proteomes" id="UP001501175"/>
    </source>
</evidence>
<dbReference type="PANTHER" id="PTHR48075">
    <property type="entry name" value="3-HYDROXYACYL-COA DEHYDROGENASE FAMILY PROTEIN"/>
    <property type="match status" value="1"/>
</dbReference>
<evidence type="ECO:0000259" key="3">
    <source>
        <dbReference type="Pfam" id="PF02737"/>
    </source>
</evidence>
<dbReference type="PIRSF" id="PIRSF000105">
    <property type="entry name" value="HCDH"/>
    <property type="match status" value="1"/>
</dbReference>
<dbReference type="RefSeq" id="WP_345247109.1">
    <property type="nucleotide sequence ID" value="NZ_BAABHD010000077.1"/>
</dbReference>
<dbReference type="Gene3D" id="1.10.1040.10">
    <property type="entry name" value="N-(1-d-carboxylethyl)-l-norvaline Dehydrogenase, domain 2"/>
    <property type="match status" value="1"/>
</dbReference>
<comment type="caution">
    <text evidence="4">The sequence shown here is derived from an EMBL/GenBank/DDBJ whole genome shotgun (WGS) entry which is preliminary data.</text>
</comment>
<dbReference type="SUPFAM" id="SSF48179">
    <property type="entry name" value="6-phosphogluconate dehydrogenase C-terminal domain-like"/>
    <property type="match status" value="1"/>
</dbReference>
<dbReference type="InterPro" id="IPR006176">
    <property type="entry name" value="3-OHacyl-CoA_DH_NAD-bd"/>
</dbReference>
<keyword evidence="1" id="KW-0560">Oxidoreductase</keyword>
<evidence type="ECO:0000313" key="4">
    <source>
        <dbReference type="EMBL" id="GAA4464507.1"/>
    </source>
</evidence>
<dbReference type="InterPro" id="IPR008927">
    <property type="entry name" value="6-PGluconate_DH-like_C_sf"/>
</dbReference>
<dbReference type="Pfam" id="PF00725">
    <property type="entry name" value="3HCDH"/>
    <property type="match status" value="1"/>
</dbReference>
<dbReference type="Proteomes" id="UP001501175">
    <property type="component" value="Unassembled WGS sequence"/>
</dbReference>
<dbReference type="SUPFAM" id="SSF51735">
    <property type="entry name" value="NAD(P)-binding Rossmann-fold domains"/>
    <property type="match status" value="1"/>
</dbReference>
<evidence type="ECO:0000259" key="2">
    <source>
        <dbReference type="Pfam" id="PF00725"/>
    </source>
</evidence>
<keyword evidence="5" id="KW-1185">Reference proteome</keyword>
<reference evidence="5" key="1">
    <citation type="journal article" date="2019" name="Int. J. Syst. Evol. Microbiol.">
        <title>The Global Catalogue of Microorganisms (GCM) 10K type strain sequencing project: providing services to taxonomists for standard genome sequencing and annotation.</title>
        <authorList>
            <consortium name="The Broad Institute Genomics Platform"/>
            <consortium name="The Broad Institute Genome Sequencing Center for Infectious Disease"/>
            <person name="Wu L."/>
            <person name="Ma J."/>
        </authorList>
    </citation>
    <scope>NUCLEOTIDE SEQUENCE [LARGE SCALE GENOMIC DNA]</scope>
    <source>
        <strain evidence="5">JCM 17927</strain>
    </source>
</reference>
<evidence type="ECO:0000256" key="1">
    <source>
        <dbReference type="ARBA" id="ARBA00023002"/>
    </source>
</evidence>
<accession>A0ABP8NEC2</accession>
<proteinExistence type="predicted"/>
<name>A0ABP8NEC2_9BACT</name>
<dbReference type="PANTHER" id="PTHR48075:SF5">
    <property type="entry name" value="3-HYDROXYBUTYRYL-COA DEHYDROGENASE"/>
    <property type="match status" value="1"/>
</dbReference>
<dbReference type="InterPro" id="IPR013328">
    <property type="entry name" value="6PGD_dom2"/>
</dbReference>
<feature type="domain" description="3-hydroxyacyl-CoA dehydrogenase C-terminal" evidence="2">
    <location>
        <begin position="187"/>
        <end position="281"/>
    </location>
</feature>
<sequence>MNKRAYETAPVLVAGDGKLAGSVSVCLLQAGHEVTLLTGHEPEAQKLLAAHLRDLREEQAIEPDLSRIQIVDEISGACSWQLAIVLTNENLADKKNTIQFLESILPTTAIIAINTESIALAHLQEGACWPRRIIGANWVEPAHTTCFLELISNETTNEDLVESLYRLARERWKKDPYWLTHGTGIRQRMMSALIREAFYLVENGYASIEDIDRACRNDAGYYLAFAGNCRYMDLMGTYAYGMVMKDLNKELANDQTVANFFTEIIENGGLGMQNNTGFYPYEEGEAAVWAETFRKFSYQIQQIIEKYPFNYKEEAVVLANSSH</sequence>
<dbReference type="InterPro" id="IPR006108">
    <property type="entry name" value="3HC_DH_C"/>
</dbReference>
<gene>
    <name evidence="4" type="ORF">GCM10023189_43850</name>
</gene>
<dbReference type="InterPro" id="IPR036291">
    <property type="entry name" value="NAD(P)-bd_dom_sf"/>
</dbReference>
<protein>
    <submittedName>
        <fullName evidence="4">3-hydroxyacyl-CoA dehydrogenase family protein</fullName>
    </submittedName>
</protein>
<dbReference type="InterPro" id="IPR022694">
    <property type="entry name" value="3-OHacyl-CoA_DH"/>
</dbReference>